<feature type="region of interest" description="Disordered" evidence="1">
    <location>
        <begin position="547"/>
        <end position="584"/>
    </location>
</feature>
<dbReference type="EMBL" id="KQ964265">
    <property type="protein sequence ID" value="KXJ86913.1"/>
    <property type="molecule type" value="Genomic_DNA"/>
</dbReference>
<feature type="region of interest" description="Disordered" evidence="1">
    <location>
        <begin position="668"/>
        <end position="723"/>
    </location>
</feature>
<feature type="compositionally biased region" description="Polar residues" evidence="1">
    <location>
        <begin position="560"/>
        <end position="569"/>
    </location>
</feature>
<proteinExistence type="predicted"/>
<feature type="region of interest" description="Disordered" evidence="1">
    <location>
        <begin position="417"/>
        <end position="452"/>
    </location>
</feature>
<feature type="region of interest" description="Disordered" evidence="1">
    <location>
        <begin position="604"/>
        <end position="639"/>
    </location>
</feature>
<evidence type="ECO:0000313" key="3">
    <source>
        <dbReference type="Proteomes" id="UP000070501"/>
    </source>
</evidence>
<feature type="compositionally biased region" description="Polar residues" evidence="1">
    <location>
        <begin position="340"/>
        <end position="357"/>
    </location>
</feature>
<name>A0A136IPR4_9PEZI</name>
<evidence type="ECO:0000256" key="1">
    <source>
        <dbReference type="SAM" id="MobiDB-lite"/>
    </source>
</evidence>
<feature type="compositionally biased region" description="Basic and acidic residues" evidence="1">
    <location>
        <begin position="689"/>
        <end position="700"/>
    </location>
</feature>
<feature type="region of interest" description="Disordered" evidence="1">
    <location>
        <begin position="340"/>
        <end position="381"/>
    </location>
</feature>
<feature type="compositionally biased region" description="Low complexity" evidence="1">
    <location>
        <begin position="442"/>
        <end position="452"/>
    </location>
</feature>
<evidence type="ECO:0000313" key="2">
    <source>
        <dbReference type="EMBL" id="KXJ86913.1"/>
    </source>
</evidence>
<feature type="compositionally biased region" description="Low complexity" evidence="1">
    <location>
        <begin position="200"/>
        <end position="211"/>
    </location>
</feature>
<sequence length="750" mass="80351">MASHSMSADLANAISREPAVTPGYRHPGTVRLLGESFAAYMQRKRDDVHRFAASVPLVFGSPTAPAGQRQREIVAPRGNLRLMTAEDREWMNEEIARQSRQMDEIARLRMEQATTSQQPATAANDDYIYQYIEPDVVDSSDLPELVSDEDLAACQGLPDYDSASEWDIVSQPGSLPVDSVPASIQGSGSGSLDDFDIISEPESLSLESIPSDNAGWDSDSDKSDDAASEPGSLPVESDPSTSEGSGSDHEDQESSIHSQPHALSVESVPHDNTGSDNASSTNGHEEDVVTIDTISARMVADVDATLARATWMLEQVQSSDGQAVDGLANLMTPLFEGNASDTDSLHLSSTANDNNVTEENRCDTDSQRLDTPRATTPTGEDGSFVYGLDFARMVACLVESDDGEESDCDTTSQYLASAGTPEQQQQQDSPIPVPARAESPTQQQQHQEEGSQQLVPTQFEHFAPTGAPRLAPAVLAWLEEPASQDHAQAELAAFYQQAARELEVLSVPQPTAELERCRIMSIRQLRKELLRAEAHCAGRASLVAAAENSTTGGAEREQHAQQQGSQTPFTAAAAAAPRASEEENVQKREDFMATIRAAAAAAKAASDTTQEGSFNTNIHTHISSGGSVAPSEAQQVLEQSTQKLTAAELDELEEQVLDHVGFLPGCSSSANTQSLGGAPSSSHTTNNQLHKEQEDKEQQEHSPAPARSPARRTPTAEEEQICSDFRAQVLARIAKGKAVASPSPSSSLRQ</sequence>
<feature type="compositionally biased region" description="Polar residues" evidence="1">
    <location>
        <begin position="668"/>
        <end position="687"/>
    </location>
</feature>
<dbReference type="InParanoid" id="A0A136IPR4"/>
<organism evidence="2 3">
    <name type="scientific">Microdochium bolleyi</name>
    <dbReference type="NCBI Taxonomy" id="196109"/>
    <lineage>
        <taxon>Eukaryota</taxon>
        <taxon>Fungi</taxon>
        <taxon>Dikarya</taxon>
        <taxon>Ascomycota</taxon>
        <taxon>Pezizomycotina</taxon>
        <taxon>Sordariomycetes</taxon>
        <taxon>Xylariomycetidae</taxon>
        <taxon>Xylariales</taxon>
        <taxon>Microdochiaceae</taxon>
        <taxon>Microdochium</taxon>
    </lineage>
</organism>
<feature type="compositionally biased region" description="Polar residues" evidence="1">
    <location>
        <begin position="417"/>
        <end position="429"/>
    </location>
</feature>
<feature type="region of interest" description="Disordered" evidence="1">
    <location>
        <begin position="167"/>
        <end position="287"/>
    </location>
</feature>
<protein>
    <submittedName>
        <fullName evidence="2">Uncharacterized protein</fullName>
    </submittedName>
</protein>
<dbReference type="OrthoDB" id="10679647at2759"/>
<keyword evidence="3" id="KW-1185">Reference proteome</keyword>
<feature type="compositionally biased region" description="Polar residues" evidence="1">
    <location>
        <begin position="606"/>
        <end position="639"/>
    </location>
</feature>
<accession>A0A136IPR4</accession>
<dbReference type="AlphaFoldDB" id="A0A136IPR4"/>
<feature type="compositionally biased region" description="Low complexity" evidence="1">
    <location>
        <begin position="701"/>
        <end position="713"/>
    </location>
</feature>
<feature type="compositionally biased region" description="Basic and acidic residues" evidence="1">
    <location>
        <begin position="358"/>
        <end position="371"/>
    </location>
</feature>
<dbReference type="Proteomes" id="UP000070501">
    <property type="component" value="Unassembled WGS sequence"/>
</dbReference>
<gene>
    <name evidence="2" type="ORF">Micbo1qcDRAFT_179537</name>
</gene>
<feature type="compositionally biased region" description="Polar residues" evidence="1">
    <location>
        <begin position="270"/>
        <end position="282"/>
    </location>
</feature>
<reference evidence="3" key="1">
    <citation type="submission" date="2016-02" db="EMBL/GenBank/DDBJ databases">
        <title>Draft genome sequence of Microdochium bolleyi, a fungal endophyte of beachgrass.</title>
        <authorList>
            <consortium name="DOE Joint Genome Institute"/>
            <person name="David A.S."/>
            <person name="May G."/>
            <person name="Haridas S."/>
            <person name="Lim J."/>
            <person name="Wang M."/>
            <person name="Labutti K."/>
            <person name="Lipzen A."/>
            <person name="Barry K."/>
            <person name="Grigoriev I.V."/>
        </authorList>
    </citation>
    <scope>NUCLEOTIDE SEQUENCE [LARGE SCALE GENOMIC DNA]</scope>
    <source>
        <strain evidence="3">J235TASD1</strain>
    </source>
</reference>